<feature type="compositionally biased region" description="Polar residues" evidence="1">
    <location>
        <begin position="459"/>
        <end position="474"/>
    </location>
</feature>
<evidence type="ECO:0000256" key="1">
    <source>
        <dbReference type="SAM" id="MobiDB-lite"/>
    </source>
</evidence>
<dbReference type="OrthoDB" id="3263403at2759"/>
<dbReference type="OMA" id="LGRYQYF"/>
<feature type="region of interest" description="Disordered" evidence="1">
    <location>
        <begin position="353"/>
        <end position="577"/>
    </location>
</feature>
<feature type="compositionally biased region" description="Low complexity" evidence="1">
    <location>
        <begin position="413"/>
        <end position="427"/>
    </location>
</feature>
<protein>
    <submittedName>
        <fullName evidence="2">Uncharacterized protein</fullName>
    </submittedName>
</protein>
<dbReference type="HOGENOM" id="CLU_493557_0_0_1"/>
<reference evidence="2 3" key="1">
    <citation type="journal article" date="2012" name="Science">
        <title>The Paleozoic origin of enzymatic lignin decomposition reconstructed from 31 fungal genomes.</title>
        <authorList>
            <person name="Floudas D."/>
            <person name="Binder M."/>
            <person name="Riley R."/>
            <person name="Barry K."/>
            <person name="Blanchette R.A."/>
            <person name="Henrissat B."/>
            <person name="Martinez A.T."/>
            <person name="Otillar R."/>
            <person name="Spatafora J.W."/>
            <person name="Yadav J.S."/>
            <person name="Aerts A."/>
            <person name="Benoit I."/>
            <person name="Boyd A."/>
            <person name="Carlson A."/>
            <person name="Copeland A."/>
            <person name="Coutinho P.M."/>
            <person name="de Vries R.P."/>
            <person name="Ferreira P."/>
            <person name="Findley K."/>
            <person name="Foster B."/>
            <person name="Gaskell J."/>
            <person name="Glotzer D."/>
            <person name="Gorecki P."/>
            <person name="Heitman J."/>
            <person name="Hesse C."/>
            <person name="Hori C."/>
            <person name="Igarashi K."/>
            <person name="Jurgens J.A."/>
            <person name="Kallen N."/>
            <person name="Kersten P."/>
            <person name="Kohler A."/>
            <person name="Kuees U."/>
            <person name="Kumar T.K.A."/>
            <person name="Kuo A."/>
            <person name="LaButti K."/>
            <person name="Larrondo L.F."/>
            <person name="Lindquist E."/>
            <person name="Ling A."/>
            <person name="Lombard V."/>
            <person name="Lucas S."/>
            <person name="Lundell T."/>
            <person name="Martin R."/>
            <person name="McLaughlin D.J."/>
            <person name="Morgenstern I."/>
            <person name="Morin E."/>
            <person name="Murat C."/>
            <person name="Nagy L.G."/>
            <person name="Nolan M."/>
            <person name="Ohm R.A."/>
            <person name="Patyshakuliyeva A."/>
            <person name="Rokas A."/>
            <person name="Ruiz-Duenas F.J."/>
            <person name="Sabat G."/>
            <person name="Salamov A."/>
            <person name="Samejima M."/>
            <person name="Schmutz J."/>
            <person name="Slot J.C."/>
            <person name="St John F."/>
            <person name="Stenlid J."/>
            <person name="Sun H."/>
            <person name="Sun S."/>
            <person name="Syed K."/>
            <person name="Tsang A."/>
            <person name="Wiebenga A."/>
            <person name="Young D."/>
            <person name="Pisabarro A."/>
            <person name="Eastwood D.C."/>
            <person name="Martin F."/>
            <person name="Cullen D."/>
            <person name="Grigoriev I.V."/>
            <person name="Hibbett D.S."/>
        </authorList>
    </citation>
    <scope>NUCLEOTIDE SEQUENCE [LARGE SCALE GENOMIC DNA]</scope>
    <source>
        <strain evidence="2 3">ATCC 11539</strain>
    </source>
</reference>
<accession>S7QIK7</accession>
<feature type="region of interest" description="Disordered" evidence="1">
    <location>
        <begin position="169"/>
        <end position="208"/>
    </location>
</feature>
<feature type="compositionally biased region" description="Pro residues" evidence="1">
    <location>
        <begin position="366"/>
        <end position="381"/>
    </location>
</feature>
<proteinExistence type="predicted"/>
<dbReference type="EMBL" id="KB469297">
    <property type="protein sequence ID" value="EPQ59123.1"/>
    <property type="molecule type" value="Genomic_DNA"/>
</dbReference>
<feature type="region of interest" description="Disordered" evidence="1">
    <location>
        <begin position="221"/>
        <end position="246"/>
    </location>
</feature>
<name>S7QIK7_GLOTA</name>
<sequence length="652" mass="71021">MDAAQQQSSQPSTSATSVNPAKNDDSLRAEVLEILSNTANGCLAELGYYPGIVPRLRDAEAKLAQLQSTNSSLWEDNRRLAQSLDVLKTRMTAMRAGKDDHVQAVLALQAENRALRGEVDAFLRLAAAEKGQKMQLLMQEFDTLTRKHQMALKDISILHNNLIALLTAQNPPSNNGVEPPPPPPPAQGQPQPHSMPQQQGQHTTSQPNVIPVAVPVRRVSQDMTQTRRSSDMTHHHHAQHSAPAGRMHGVQVMPQQVFHPVPAQQPKHPGDVVYQPGTGAPHPDPRSTVYANAPPLVQVPQYGPARPHYVPPQQVIGQYSPAHGQPMQYQVAHNPHLQNRAQHTVYPSNAVPHPGVMNPGIVPSQPQAPPYPHAHQPPGPPHGYYVPVPSQQTGAPDVIGRPPMHAAPRSHHSTPNSSRPSSSHSSTYPIRPLSINTQVSSGGPVYAGHPHMRQMPQRRASQNAYPITPSTPSMNLPELEAQYPPTPLSARTADSPQKVSPSALGSTRPREVVDLTSVDEPEPKRPRLEETAPAQPTPPPSSGPNGPEGPVKEESTKEESNTSASQPGEEADEDVPSFEDCVQTLFVLVEPSTPEKGKICYLCKHRYENKIDPNPPSVFTNPTLNEQVEHAKTEHPTVWEHLRLNGDSLDPE</sequence>
<dbReference type="Proteomes" id="UP000030669">
    <property type="component" value="Unassembled WGS sequence"/>
</dbReference>
<organism evidence="2 3">
    <name type="scientific">Gloeophyllum trabeum (strain ATCC 11539 / FP-39264 / Madison 617)</name>
    <name type="common">Brown rot fungus</name>
    <dbReference type="NCBI Taxonomy" id="670483"/>
    <lineage>
        <taxon>Eukaryota</taxon>
        <taxon>Fungi</taxon>
        <taxon>Dikarya</taxon>
        <taxon>Basidiomycota</taxon>
        <taxon>Agaricomycotina</taxon>
        <taxon>Agaricomycetes</taxon>
        <taxon>Gloeophyllales</taxon>
        <taxon>Gloeophyllaceae</taxon>
        <taxon>Gloeophyllum</taxon>
    </lineage>
</organism>
<gene>
    <name evidence="2" type="ORF">GLOTRDRAFT_136083</name>
</gene>
<dbReference type="KEGG" id="gtr:GLOTRDRAFT_136083"/>
<feature type="compositionally biased region" description="Basic and acidic residues" evidence="1">
    <location>
        <begin position="550"/>
        <end position="560"/>
    </location>
</feature>
<dbReference type="eggNOG" id="ENOG502T2GZ">
    <property type="taxonomic scope" value="Eukaryota"/>
</dbReference>
<feature type="compositionally biased region" description="Polar residues" evidence="1">
    <location>
        <begin position="492"/>
        <end position="505"/>
    </location>
</feature>
<feature type="region of interest" description="Disordered" evidence="1">
    <location>
        <begin position="261"/>
        <end position="287"/>
    </location>
</feature>
<feature type="region of interest" description="Disordered" evidence="1">
    <location>
        <begin position="1"/>
        <end position="22"/>
    </location>
</feature>
<feature type="compositionally biased region" description="Pro residues" evidence="1">
    <location>
        <begin position="178"/>
        <end position="187"/>
    </location>
</feature>
<dbReference type="GeneID" id="19303467"/>
<keyword evidence="3" id="KW-1185">Reference proteome</keyword>
<feature type="compositionally biased region" description="Polar residues" evidence="1">
    <location>
        <begin position="194"/>
        <end position="208"/>
    </location>
</feature>
<evidence type="ECO:0000313" key="2">
    <source>
        <dbReference type="EMBL" id="EPQ59123.1"/>
    </source>
</evidence>
<evidence type="ECO:0000313" key="3">
    <source>
        <dbReference type="Proteomes" id="UP000030669"/>
    </source>
</evidence>
<dbReference type="RefSeq" id="XP_007862194.1">
    <property type="nucleotide sequence ID" value="XM_007864003.1"/>
</dbReference>
<feature type="compositionally biased region" description="Low complexity" evidence="1">
    <location>
        <begin position="1"/>
        <end position="17"/>
    </location>
</feature>
<dbReference type="AlphaFoldDB" id="S7QIK7"/>
<feature type="compositionally biased region" description="Basic and acidic residues" evidence="1">
    <location>
        <begin position="521"/>
        <end position="530"/>
    </location>
</feature>